<keyword evidence="1" id="KW-0812">Transmembrane</keyword>
<dbReference type="InterPro" id="IPR038213">
    <property type="entry name" value="IFI6/IFI27-like_sf"/>
</dbReference>
<name>A0AAW0FVP1_9APHY</name>
<protein>
    <submittedName>
        <fullName evidence="2">Uncharacterized protein</fullName>
    </submittedName>
</protein>
<evidence type="ECO:0000256" key="1">
    <source>
        <dbReference type="SAM" id="Phobius"/>
    </source>
</evidence>
<evidence type="ECO:0000313" key="2">
    <source>
        <dbReference type="EMBL" id="KAK7685275.1"/>
    </source>
</evidence>
<gene>
    <name evidence="2" type="ORF">QCA50_011638</name>
</gene>
<dbReference type="Gene3D" id="6.10.110.10">
    <property type="match status" value="1"/>
</dbReference>
<keyword evidence="1" id="KW-1133">Transmembrane helix</keyword>
<sequence length="97" mass="8454">MAARNAAIIAGSTVAGVCLAPLLAPAVLGIVGFGAAGPIAGGIAAGIQAGIGANVAAGSAFAVAQSVAMGGALPAIGYISAAAITALGGGAAVAAGA</sequence>
<proteinExistence type="predicted"/>
<keyword evidence="3" id="KW-1185">Reference proteome</keyword>
<feature type="transmembrane region" description="Helical" evidence="1">
    <location>
        <begin position="39"/>
        <end position="63"/>
    </location>
</feature>
<evidence type="ECO:0000313" key="3">
    <source>
        <dbReference type="Proteomes" id="UP001385951"/>
    </source>
</evidence>
<accession>A0AAW0FVP1</accession>
<dbReference type="EMBL" id="JASBNA010000021">
    <property type="protein sequence ID" value="KAK7685275.1"/>
    <property type="molecule type" value="Genomic_DNA"/>
</dbReference>
<reference evidence="2 3" key="1">
    <citation type="submission" date="2022-09" db="EMBL/GenBank/DDBJ databases">
        <authorList>
            <person name="Palmer J.M."/>
        </authorList>
    </citation>
    <scope>NUCLEOTIDE SEQUENCE [LARGE SCALE GENOMIC DNA]</scope>
    <source>
        <strain evidence="2 3">DSM 7382</strain>
    </source>
</reference>
<comment type="caution">
    <text evidence="2">The sequence shown here is derived from an EMBL/GenBank/DDBJ whole genome shotgun (WGS) entry which is preliminary data.</text>
</comment>
<dbReference type="Proteomes" id="UP001385951">
    <property type="component" value="Unassembled WGS sequence"/>
</dbReference>
<dbReference type="AlphaFoldDB" id="A0AAW0FVP1"/>
<keyword evidence="1" id="KW-0472">Membrane</keyword>
<feature type="transmembrane region" description="Helical" evidence="1">
    <location>
        <begin position="75"/>
        <end position="95"/>
    </location>
</feature>
<organism evidence="2 3">
    <name type="scientific">Cerrena zonata</name>
    <dbReference type="NCBI Taxonomy" id="2478898"/>
    <lineage>
        <taxon>Eukaryota</taxon>
        <taxon>Fungi</taxon>
        <taxon>Dikarya</taxon>
        <taxon>Basidiomycota</taxon>
        <taxon>Agaricomycotina</taxon>
        <taxon>Agaricomycetes</taxon>
        <taxon>Polyporales</taxon>
        <taxon>Cerrenaceae</taxon>
        <taxon>Cerrena</taxon>
    </lineage>
</organism>